<evidence type="ECO:0000256" key="1">
    <source>
        <dbReference type="ARBA" id="ARBA00022729"/>
    </source>
</evidence>
<sequence length="233" mass="25833">MNNYHQTALQVFLAILLSVSFAPAHTNATFQDRTTQLGLSLTEGAAAWGDYDNDGWVDLYAAGKLWRNNKGKSFTKVMNNGAGVWGDYDNDGHLDLFVWNNRQLLRNNRDGAFIPISLPEFPKSTIRGANWADYDGDGYVDLYIGGYETWPSPSYPDVILSNEGDAGFTLQWTQSKPLYRARGITSCDFDNDGDMDVYVTHTDADLSADGGTIYILSVACEMDLNPVVGIFRV</sequence>
<evidence type="ECO:0000313" key="2">
    <source>
        <dbReference type="EMBL" id="GAG97038.1"/>
    </source>
</evidence>
<dbReference type="InterPro" id="IPR028994">
    <property type="entry name" value="Integrin_alpha_N"/>
</dbReference>
<dbReference type="AlphaFoldDB" id="X1CLJ6"/>
<protein>
    <recommendedName>
        <fullName evidence="3">VCBS repeat-containing protein</fullName>
    </recommendedName>
</protein>
<name>X1CLJ6_9ZZZZ</name>
<keyword evidence="1" id="KW-0732">Signal</keyword>
<dbReference type="Pfam" id="PF13517">
    <property type="entry name" value="FG-GAP_3"/>
    <property type="match status" value="1"/>
</dbReference>
<proteinExistence type="predicted"/>
<dbReference type="EMBL" id="BART01027765">
    <property type="protein sequence ID" value="GAG97038.1"/>
    <property type="molecule type" value="Genomic_DNA"/>
</dbReference>
<evidence type="ECO:0008006" key="3">
    <source>
        <dbReference type="Google" id="ProtNLM"/>
    </source>
</evidence>
<dbReference type="PANTHER" id="PTHR46580:SF4">
    <property type="entry name" value="ATP_GTP-BINDING PROTEIN"/>
    <property type="match status" value="1"/>
</dbReference>
<dbReference type="PANTHER" id="PTHR46580">
    <property type="entry name" value="SENSOR KINASE-RELATED"/>
    <property type="match status" value="1"/>
</dbReference>
<dbReference type="SUPFAM" id="SSF69318">
    <property type="entry name" value="Integrin alpha N-terminal domain"/>
    <property type="match status" value="1"/>
</dbReference>
<reference evidence="2" key="1">
    <citation type="journal article" date="2014" name="Front. Microbiol.">
        <title>High frequency of phylogenetically diverse reductive dehalogenase-homologous genes in deep subseafloor sedimentary metagenomes.</title>
        <authorList>
            <person name="Kawai M."/>
            <person name="Futagami T."/>
            <person name="Toyoda A."/>
            <person name="Takaki Y."/>
            <person name="Nishi S."/>
            <person name="Hori S."/>
            <person name="Arai W."/>
            <person name="Tsubouchi T."/>
            <person name="Morono Y."/>
            <person name="Uchiyama I."/>
            <person name="Ito T."/>
            <person name="Fujiyama A."/>
            <person name="Inagaki F."/>
            <person name="Takami H."/>
        </authorList>
    </citation>
    <scope>NUCLEOTIDE SEQUENCE</scope>
    <source>
        <strain evidence="2">Expedition CK06-06</strain>
    </source>
</reference>
<accession>X1CLJ6</accession>
<comment type="caution">
    <text evidence="2">The sequence shown here is derived from an EMBL/GenBank/DDBJ whole genome shotgun (WGS) entry which is preliminary data.</text>
</comment>
<dbReference type="InterPro" id="IPR013517">
    <property type="entry name" value="FG-GAP"/>
</dbReference>
<gene>
    <name evidence="2" type="ORF">S01H4_49139</name>
</gene>
<organism evidence="2">
    <name type="scientific">marine sediment metagenome</name>
    <dbReference type="NCBI Taxonomy" id="412755"/>
    <lineage>
        <taxon>unclassified sequences</taxon>
        <taxon>metagenomes</taxon>
        <taxon>ecological metagenomes</taxon>
    </lineage>
</organism>